<keyword evidence="2" id="KW-0732">Signal</keyword>
<feature type="transmembrane region" description="Helical" evidence="1">
    <location>
        <begin position="377"/>
        <end position="399"/>
    </location>
</feature>
<dbReference type="RefSeq" id="WP_129460433.1">
    <property type="nucleotide sequence ID" value="NZ_SBKN01000001.1"/>
</dbReference>
<evidence type="ECO:0000313" key="4">
    <source>
        <dbReference type="Proteomes" id="UP000289857"/>
    </source>
</evidence>
<feature type="chain" id="PRO_5021008909" evidence="2">
    <location>
        <begin position="19"/>
        <end position="477"/>
    </location>
</feature>
<sequence>MKKLLLSLLLLAIQSAFSQTLEKTLPIQIDKKADCIEIIDEKNKQLSLFIIDKLNLKLIRINEKLAIIDSISTPKLDNKYNRLFGYSIDSNKYFTYWNSKEKGELGCLTFDFNSKKTTFSTLKFEFEKDVKLYSYHKNGTLNVISCDKNGNNLYIRKITGTEIENHTIDFTGKTFFSYEGKRISLSELFESSNSMQGPFILQLISSETPPSLVLAAKRKKIYIEDTKLKFTFDNYDIGTQVIDVNLNDYTFTQKLISQPYFPKPESMDYYSHPTVSLFFENHYIQLKSSPSELFISIKNEAGDEIKSYKIEQDKEVPFRTSDIIQENGSIKDTRILSKSNQLLRKISNLNPALSLYKSEGNYILVLGGISEAQQNSALYIGSMFGVAGVLIASAITYYSKENFNSYANRKVVYTSSKFDENFNPVNDYVKKTGFDRMRSFISDKTILNPTLFTFNNTLYLGGIIKGENAYSIYSFQD</sequence>
<protein>
    <submittedName>
        <fullName evidence="3">Uncharacterized protein</fullName>
    </submittedName>
</protein>
<evidence type="ECO:0000256" key="2">
    <source>
        <dbReference type="SAM" id="SignalP"/>
    </source>
</evidence>
<keyword evidence="1" id="KW-0812">Transmembrane</keyword>
<dbReference type="OrthoDB" id="912496at2"/>
<dbReference type="EMBL" id="SBKN01000001">
    <property type="protein sequence ID" value="RXR24457.1"/>
    <property type="molecule type" value="Genomic_DNA"/>
</dbReference>
<feature type="signal peptide" evidence="2">
    <location>
        <begin position="1"/>
        <end position="18"/>
    </location>
</feature>
<evidence type="ECO:0000313" key="3">
    <source>
        <dbReference type="EMBL" id="RXR24457.1"/>
    </source>
</evidence>
<organism evidence="3 4">
    <name type="scientific">Flavobacterium stagni</name>
    <dbReference type="NCBI Taxonomy" id="2506421"/>
    <lineage>
        <taxon>Bacteria</taxon>
        <taxon>Pseudomonadati</taxon>
        <taxon>Bacteroidota</taxon>
        <taxon>Flavobacteriia</taxon>
        <taxon>Flavobacteriales</taxon>
        <taxon>Flavobacteriaceae</taxon>
        <taxon>Flavobacterium</taxon>
    </lineage>
</organism>
<dbReference type="Proteomes" id="UP000289857">
    <property type="component" value="Unassembled WGS sequence"/>
</dbReference>
<proteinExistence type="predicted"/>
<keyword evidence="1" id="KW-1133">Transmembrane helix</keyword>
<gene>
    <name evidence="3" type="ORF">EQG61_03135</name>
</gene>
<name>A0A4Q1KC32_9FLAO</name>
<evidence type="ECO:0000256" key="1">
    <source>
        <dbReference type="SAM" id="Phobius"/>
    </source>
</evidence>
<keyword evidence="4" id="KW-1185">Reference proteome</keyword>
<reference evidence="4" key="1">
    <citation type="submission" date="2019-01" db="EMBL/GenBank/DDBJ databases">
        <title>Cytophagaceae bacterium strain CAR-16.</title>
        <authorList>
            <person name="Chen W.-M."/>
        </authorList>
    </citation>
    <scope>NUCLEOTIDE SEQUENCE [LARGE SCALE GENOMIC DNA]</scope>
    <source>
        <strain evidence="4">WWJ-16</strain>
    </source>
</reference>
<comment type="caution">
    <text evidence="3">The sequence shown here is derived from an EMBL/GenBank/DDBJ whole genome shotgun (WGS) entry which is preliminary data.</text>
</comment>
<keyword evidence="1" id="KW-0472">Membrane</keyword>
<accession>A0A4Q1KC32</accession>
<dbReference type="AlphaFoldDB" id="A0A4Q1KC32"/>